<feature type="transmembrane region" description="Helical" evidence="7">
    <location>
        <begin position="185"/>
        <end position="205"/>
    </location>
</feature>
<evidence type="ECO:0000256" key="1">
    <source>
        <dbReference type="ARBA" id="ARBA00004651"/>
    </source>
</evidence>
<keyword evidence="2 7" id="KW-0813">Transport</keyword>
<dbReference type="SUPFAM" id="SSF161098">
    <property type="entry name" value="MetI-like"/>
    <property type="match status" value="1"/>
</dbReference>
<dbReference type="PANTHER" id="PTHR43386:SF6">
    <property type="entry name" value="ABC TRANSPORTER PERMEASE PROTEIN"/>
    <property type="match status" value="1"/>
</dbReference>
<evidence type="ECO:0000256" key="6">
    <source>
        <dbReference type="ARBA" id="ARBA00023136"/>
    </source>
</evidence>
<evidence type="ECO:0000313" key="9">
    <source>
        <dbReference type="EMBL" id="KJK49358.1"/>
    </source>
</evidence>
<protein>
    <submittedName>
        <fullName evidence="9">Peptide ABC transporter permease</fullName>
    </submittedName>
</protein>
<dbReference type="eggNOG" id="COG1173">
    <property type="taxonomic scope" value="Bacteria"/>
</dbReference>
<dbReference type="Gene3D" id="1.10.3720.10">
    <property type="entry name" value="MetI-like"/>
    <property type="match status" value="1"/>
</dbReference>
<evidence type="ECO:0000259" key="8">
    <source>
        <dbReference type="PROSITE" id="PS50928"/>
    </source>
</evidence>
<evidence type="ECO:0000256" key="4">
    <source>
        <dbReference type="ARBA" id="ARBA00022692"/>
    </source>
</evidence>
<dbReference type="PANTHER" id="PTHR43386">
    <property type="entry name" value="OLIGOPEPTIDE TRANSPORT SYSTEM PERMEASE PROTEIN APPC"/>
    <property type="match status" value="1"/>
</dbReference>
<dbReference type="InterPro" id="IPR025966">
    <property type="entry name" value="OppC_N"/>
</dbReference>
<evidence type="ECO:0000313" key="10">
    <source>
        <dbReference type="Proteomes" id="UP000033393"/>
    </source>
</evidence>
<dbReference type="InterPro" id="IPR035906">
    <property type="entry name" value="MetI-like_sf"/>
</dbReference>
<feature type="transmembrane region" description="Helical" evidence="7">
    <location>
        <begin position="244"/>
        <end position="269"/>
    </location>
</feature>
<keyword evidence="6 7" id="KW-0472">Membrane</keyword>
<dbReference type="STRING" id="68170.GCA_000974445_04502"/>
<evidence type="ECO:0000256" key="2">
    <source>
        <dbReference type="ARBA" id="ARBA00022448"/>
    </source>
</evidence>
<evidence type="ECO:0000256" key="7">
    <source>
        <dbReference type="RuleBase" id="RU363032"/>
    </source>
</evidence>
<dbReference type="RefSeq" id="WP_045311984.1">
    <property type="nucleotide sequence ID" value="NZ_JYJG01000085.1"/>
</dbReference>
<dbReference type="OrthoDB" id="9812701at2"/>
<keyword evidence="4 7" id="KW-0812">Transmembrane</keyword>
<evidence type="ECO:0000256" key="3">
    <source>
        <dbReference type="ARBA" id="ARBA00022475"/>
    </source>
</evidence>
<dbReference type="InterPro" id="IPR050366">
    <property type="entry name" value="BP-dependent_transpt_permease"/>
</dbReference>
<dbReference type="GO" id="GO:0055085">
    <property type="term" value="P:transmembrane transport"/>
    <property type="evidence" value="ECO:0007669"/>
    <property type="project" value="InterPro"/>
</dbReference>
<keyword evidence="3" id="KW-1003">Cell membrane</keyword>
<dbReference type="Pfam" id="PF12911">
    <property type="entry name" value="OppC_N"/>
    <property type="match status" value="1"/>
</dbReference>
<dbReference type="InterPro" id="IPR000515">
    <property type="entry name" value="MetI-like"/>
</dbReference>
<dbReference type="Pfam" id="PF00528">
    <property type="entry name" value="BPD_transp_1"/>
    <property type="match status" value="1"/>
</dbReference>
<dbReference type="GO" id="GO:0005886">
    <property type="term" value="C:plasma membrane"/>
    <property type="evidence" value="ECO:0007669"/>
    <property type="project" value="UniProtKB-SubCell"/>
</dbReference>
<dbReference type="Proteomes" id="UP000033393">
    <property type="component" value="Unassembled WGS sequence"/>
</dbReference>
<feature type="transmembrane region" description="Helical" evidence="7">
    <location>
        <begin position="294"/>
        <end position="315"/>
    </location>
</feature>
<comment type="caution">
    <text evidence="9">The sequence shown here is derived from an EMBL/GenBank/DDBJ whole genome shotgun (WGS) entry which is preliminary data.</text>
</comment>
<proteinExistence type="inferred from homology"/>
<accession>A0A0F0H6V7</accession>
<feature type="transmembrane region" description="Helical" evidence="7">
    <location>
        <begin position="54"/>
        <end position="74"/>
    </location>
</feature>
<dbReference type="EMBL" id="JYJG01000085">
    <property type="protein sequence ID" value="KJK49358.1"/>
    <property type="molecule type" value="Genomic_DNA"/>
</dbReference>
<keyword evidence="5 7" id="KW-1133">Transmembrane helix</keyword>
<evidence type="ECO:0000256" key="5">
    <source>
        <dbReference type="ARBA" id="ARBA00022989"/>
    </source>
</evidence>
<comment type="subcellular location">
    <subcellularLocation>
        <location evidence="1 7">Cell membrane</location>
        <topology evidence="1 7">Multi-pass membrane protein</topology>
    </subcellularLocation>
</comment>
<reference evidence="9 10" key="1">
    <citation type="submission" date="2015-02" db="EMBL/GenBank/DDBJ databases">
        <authorList>
            <person name="Ju K.-S."/>
            <person name="Doroghazi J.R."/>
            <person name="Metcalf W."/>
        </authorList>
    </citation>
    <scope>NUCLEOTIDE SEQUENCE [LARGE SCALE GENOMIC DNA]</scope>
    <source>
        <strain evidence="9 10">NRRL B-16140</strain>
    </source>
</reference>
<feature type="domain" description="ABC transmembrane type-1" evidence="8">
    <location>
        <begin position="114"/>
        <end position="312"/>
    </location>
</feature>
<keyword evidence="10" id="KW-1185">Reference proteome</keyword>
<dbReference type="PATRIC" id="fig|68170.10.peg.2817"/>
<feature type="transmembrane region" description="Helical" evidence="7">
    <location>
        <begin position="153"/>
        <end position="173"/>
    </location>
</feature>
<organism evidence="9 10">
    <name type="scientific">Lentzea aerocolonigenes</name>
    <name type="common">Lechevalieria aerocolonigenes</name>
    <name type="synonym">Saccharothrix aerocolonigenes</name>
    <dbReference type="NCBI Taxonomy" id="68170"/>
    <lineage>
        <taxon>Bacteria</taxon>
        <taxon>Bacillati</taxon>
        <taxon>Actinomycetota</taxon>
        <taxon>Actinomycetes</taxon>
        <taxon>Pseudonocardiales</taxon>
        <taxon>Pseudonocardiaceae</taxon>
        <taxon>Lentzea</taxon>
    </lineage>
</organism>
<dbReference type="AlphaFoldDB" id="A0A0F0H6V7"/>
<dbReference type="CDD" id="cd06261">
    <property type="entry name" value="TM_PBP2"/>
    <property type="match status" value="1"/>
</dbReference>
<sequence>MSDPGSVSGGSGLEAAAAAGVDQLSHVDDSSQKQRKPRSLWSDAWGELRTKPTFIISLVIIAVIVLMAIWPTLFTSVDPRHADLDKSLQPPSGDAWFGYDLQGYDVYARAMHGARASLLVGIFATLLTVLIGSTVGIIAGYAKTWLDSLLSRFADIFAGIPFVLGAIVILTTLNAPSENPGVVRIVTQVVLSIAVLSWPVAMRIMRSATLVAKQQDYVKAARGLGASPLRIVFRHLLPNTVAPVLVYATIALGAFIGAEATLAFLGIGLRPPVVSWGVMISESRDYFQSAPHMLLFPAGFVTVTVLAFVMLGDAVRDALDPKSR</sequence>
<gene>
    <name evidence="9" type="ORF">UK23_14315</name>
</gene>
<name>A0A0F0H6V7_LENAE</name>
<feature type="transmembrane region" description="Helical" evidence="7">
    <location>
        <begin position="118"/>
        <end position="141"/>
    </location>
</feature>
<dbReference type="PROSITE" id="PS50928">
    <property type="entry name" value="ABC_TM1"/>
    <property type="match status" value="1"/>
</dbReference>
<comment type="similarity">
    <text evidence="7">Belongs to the binding-protein-dependent transport system permease family.</text>
</comment>